<dbReference type="OrthoDB" id="53113at2157"/>
<feature type="domain" description="Radical SAM core" evidence="15">
    <location>
        <begin position="37"/>
        <end position="282"/>
    </location>
</feature>
<evidence type="ECO:0000256" key="10">
    <source>
        <dbReference type="ARBA" id="ARBA00023014"/>
    </source>
</evidence>
<dbReference type="InterPro" id="IPR013785">
    <property type="entry name" value="Aldolase_TIM"/>
</dbReference>
<gene>
    <name evidence="16" type="primary">nifB</name>
    <name evidence="16" type="ORF">DLD82_07015</name>
</gene>
<keyword evidence="10" id="KW-0411">Iron-sulfur</keyword>
<dbReference type="GO" id="GO:0051539">
    <property type="term" value="F:4 iron, 4 sulfur cluster binding"/>
    <property type="evidence" value="ECO:0007669"/>
    <property type="project" value="UniProtKB-KW"/>
</dbReference>
<dbReference type="SMART" id="SM00729">
    <property type="entry name" value="Elp3"/>
    <property type="match status" value="1"/>
</dbReference>
<evidence type="ECO:0000313" key="17">
    <source>
        <dbReference type="Proteomes" id="UP000245934"/>
    </source>
</evidence>
<evidence type="ECO:0000256" key="5">
    <source>
        <dbReference type="ARBA" id="ARBA00021702"/>
    </source>
</evidence>
<keyword evidence="17" id="KW-1185">Reference proteome</keyword>
<dbReference type="UniPathway" id="UPA00782"/>
<name>A0A2V2NH90_9EURY</name>
<dbReference type="GO" id="GO:0032324">
    <property type="term" value="P:molybdopterin cofactor biosynthetic process"/>
    <property type="evidence" value="ECO:0007669"/>
    <property type="project" value="UniProtKB-ARBA"/>
</dbReference>
<comment type="function">
    <text evidence="2">Involved in the biosynthesis of the iron-molybdenum cofactor (FeMo-co or M-cluster) found in the dinitrogenase enzyme of the nitrogenase complex in nitrogen-fixing microorganisms. NifB catalyzes the crucial step of radical SAM-dependent carbide insertion that occurs concomitant with the insertion of a 9th sulfur and the rearrangement/coupling of two [4Fe-4S] clusters into a [8Fe-9S-C] cluster, the precursor to the M-cluster.</text>
</comment>
<dbReference type="InterPro" id="IPR005980">
    <property type="entry name" value="Nase_CF_NifB"/>
</dbReference>
<proteinExistence type="inferred from homology"/>
<dbReference type="Pfam" id="PF04055">
    <property type="entry name" value="Radical_SAM"/>
    <property type="match status" value="1"/>
</dbReference>
<comment type="pathway">
    <text evidence="3">Cofactor biosynthesis; Fe-Mo cofactor biosynthesis.</text>
</comment>
<keyword evidence="6" id="KW-0004">4Fe-4S</keyword>
<dbReference type="Gene3D" id="3.20.20.70">
    <property type="entry name" value="Aldolase class I"/>
    <property type="match status" value="1"/>
</dbReference>
<dbReference type="PANTHER" id="PTHR43787">
    <property type="entry name" value="FEMO COFACTOR BIOSYNTHESIS PROTEIN NIFB-RELATED"/>
    <property type="match status" value="1"/>
</dbReference>
<evidence type="ECO:0000256" key="11">
    <source>
        <dbReference type="ARBA" id="ARBA00023231"/>
    </source>
</evidence>
<evidence type="ECO:0000256" key="4">
    <source>
        <dbReference type="ARBA" id="ARBA00006804"/>
    </source>
</evidence>
<evidence type="ECO:0000256" key="7">
    <source>
        <dbReference type="ARBA" id="ARBA00022691"/>
    </source>
</evidence>
<dbReference type="SFLD" id="SFLDG01067">
    <property type="entry name" value="SPASM/twitch_domain_containing"/>
    <property type="match status" value="1"/>
</dbReference>
<comment type="similarity">
    <text evidence="4">Belongs to the radical SAM superfamily. NifB family.</text>
</comment>
<dbReference type="PROSITE" id="PS01305">
    <property type="entry name" value="MOAA_NIFB_PQQE"/>
    <property type="match status" value="1"/>
</dbReference>
<evidence type="ECO:0000256" key="14">
    <source>
        <dbReference type="ARBA" id="ARBA00032102"/>
    </source>
</evidence>
<dbReference type="SFLD" id="SFLDS00029">
    <property type="entry name" value="Radical_SAM"/>
    <property type="match status" value="1"/>
</dbReference>
<organism evidence="16 17">
    <name type="scientific">Methanospirillum stamsii</name>
    <dbReference type="NCBI Taxonomy" id="1277351"/>
    <lineage>
        <taxon>Archaea</taxon>
        <taxon>Methanobacteriati</taxon>
        <taxon>Methanobacteriota</taxon>
        <taxon>Stenosarchaea group</taxon>
        <taxon>Methanomicrobia</taxon>
        <taxon>Methanomicrobiales</taxon>
        <taxon>Methanospirillaceae</taxon>
        <taxon>Methanospirillum</taxon>
    </lineage>
</organism>
<dbReference type="GO" id="GO:0016829">
    <property type="term" value="F:lyase activity"/>
    <property type="evidence" value="ECO:0007669"/>
    <property type="project" value="UniProtKB-KW"/>
</dbReference>
<dbReference type="Proteomes" id="UP000245934">
    <property type="component" value="Unassembled WGS sequence"/>
</dbReference>
<evidence type="ECO:0000256" key="8">
    <source>
        <dbReference type="ARBA" id="ARBA00022723"/>
    </source>
</evidence>
<dbReference type="InterPro" id="IPR006638">
    <property type="entry name" value="Elp3/MiaA/NifB-like_rSAM"/>
</dbReference>
<evidence type="ECO:0000256" key="12">
    <source>
        <dbReference type="ARBA" id="ARBA00023239"/>
    </source>
</evidence>
<dbReference type="CDD" id="cd01335">
    <property type="entry name" value="Radical_SAM"/>
    <property type="match status" value="1"/>
</dbReference>
<dbReference type="SUPFAM" id="SSF102114">
    <property type="entry name" value="Radical SAM enzymes"/>
    <property type="match status" value="1"/>
</dbReference>
<dbReference type="SFLD" id="SFLDF00281">
    <property type="entry name" value="FeMo_cofactor_biosynthesis_pro"/>
    <property type="match status" value="1"/>
</dbReference>
<reference evidence="16 17" key="1">
    <citation type="submission" date="2018-05" db="EMBL/GenBank/DDBJ databases">
        <title>Draft genome of Methanospirillum stamsii Pt1.</title>
        <authorList>
            <person name="Dueholm M.S."/>
            <person name="Nielsen P.H."/>
            <person name="Bakmann L.F."/>
            <person name="Otzen D.E."/>
        </authorList>
    </citation>
    <scope>NUCLEOTIDE SEQUENCE [LARGE SCALE GENOMIC DNA]</scope>
    <source>
        <strain evidence="16 17">Pt1</strain>
    </source>
</reference>
<protein>
    <recommendedName>
        <fullName evidence="5">FeMo cofactor biosynthesis protein NifB</fullName>
    </recommendedName>
    <alternativeName>
        <fullName evidence="14">Nitrogenase cofactor maturase NifB</fullName>
    </alternativeName>
    <alternativeName>
        <fullName evidence="13">Radical SAM assemblase NifB</fullName>
    </alternativeName>
</protein>
<dbReference type="PANTHER" id="PTHR43787:SF13">
    <property type="entry name" value="FEMO COFACTOR BIOSYNTHESIS PROTEIN NIFB"/>
    <property type="match status" value="1"/>
</dbReference>
<dbReference type="NCBIfam" id="TIGR01290">
    <property type="entry name" value="nifB"/>
    <property type="match status" value="1"/>
</dbReference>
<evidence type="ECO:0000256" key="1">
    <source>
        <dbReference type="ARBA" id="ARBA00001966"/>
    </source>
</evidence>
<dbReference type="RefSeq" id="WP_109940404.1">
    <property type="nucleotide sequence ID" value="NZ_CP176366.1"/>
</dbReference>
<dbReference type="GO" id="GO:0046872">
    <property type="term" value="F:metal ion binding"/>
    <property type="evidence" value="ECO:0007669"/>
    <property type="project" value="UniProtKB-KW"/>
</dbReference>
<evidence type="ECO:0000259" key="15">
    <source>
        <dbReference type="PROSITE" id="PS51918"/>
    </source>
</evidence>
<evidence type="ECO:0000256" key="2">
    <source>
        <dbReference type="ARBA" id="ARBA00003522"/>
    </source>
</evidence>
<comment type="caution">
    <text evidence="16">The sequence shown here is derived from an EMBL/GenBank/DDBJ whole genome shotgun (WGS) entry which is preliminary data.</text>
</comment>
<keyword evidence="12" id="KW-0456">Lyase</keyword>
<dbReference type="InterPro" id="IPR058240">
    <property type="entry name" value="rSAM_sf"/>
</dbReference>
<evidence type="ECO:0000313" key="16">
    <source>
        <dbReference type="EMBL" id="PWR74971.1"/>
    </source>
</evidence>
<evidence type="ECO:0000256" key="13">
    <source>
        <dbReference type="ARBA" id="ARBA00030926"/>
    </source>
</evidence>
<accession>A0A2V2NH90</accession>
<evidence type="ECO:0000256" key="9">
    <source>
        <dbReference type="ARBA" id="ARBA00023004"/>
    </source>
</evidence>
<sequence length="299" mass="34019">MADESYRETEIDGQMVKWDPDQIRKIQEHPCYSEKASHTFGRAHLPVAPKCNIQCNYCIRKFDCVNESRPGVTSVILNPQEALEKVRDIISQYHFIKVIGIAGPGDPLDNEETFETFRLVHEEYPHLILCVSTNGLLLPDKIDLLEKYGVTNITVTMNAIDPDIAAKIYQYIDFNGRRYYSGHEMGEILVSRQLDGIKKAVEKKMLIKVNTVYIPGINDSHIPEIAKKISEMGVFIHNIIPLIAQAKFAHITPPTMEEKLAMQERCKPYVRQMSHCQRCRSDAIGCLGKDINSCMGRKP</sequence>
<keyword evidence="7" id="KW-0949">S-adenosyl-L-methionine</keyword>
<dbReference type="AlphaFoldDB" id="A0A2V2NH90"/>
<dbReference type="GeneID" id="97611154"/>
<comment type="cofactor">
    <cofactor evidence="1">
        <name>[4Fe-4S] cluster</name>
        <dbReference type="ChEBI" id="CHEBI:49883"/>
    </cofactor>
</comment>
<dbReference type="InterPro" id="IPR000385">
    <property type="entry name" value="MoaA_NifB_PqqE_Fe-S-bd_CS"/>
</dbReference>
<keyword evidence="9" id="KW-0408">Iron</keyword>
<evidence type="ECO:0000256" key="6">
    <source>
        <dbReference type="ARBA" id="ARBA00022485"/>
    </source>
</evidence>
<evidence type="ECO:0000256" key="3">
    <source>
        <dbReference type="ARBA" id="ARBA00005155"/>
    </source>
</evidence>
<dbReference type="InterPro" id="IPR007197">
    <property type="entry name" value="rSAM"/>
</dbReference>
<dbReference type="PROSITE" id="PS51918">
    <property type="entry name" value="RADICAL_SAM"/>
    <property type="match status" value="1"/>
</dbReference>
<keyword evidence="11" id="KW-0535">Nitrogen fixation</keyword>
<dbReference type="EMBL" id="QGMZ01000014">
    <property type="protein sequence ID" value="PWR74971.1"/>
    <property type="molecule type" value="Genomic_DNA"/>
</dbReference>
<keyword evidence="8" id="KW-0479">Metal-binding</keyword>
<dbReference type="SFLD" id="SFLDG01068">
    <property type="entry name" value="FeMo_cofactor_biosynthesis_pro"/>
    <property type="match status" value="1"/>
</dbReference>